<organism evidence="1 2">
    <name type="scientific">Bacillus anthracis</name>
    <name type="common">anthrax bacterium</name>
    <dbReference type="NCBI Taxonomy" id="1392"/>
    <lineage>
        <taxon>Bacteria</taxon>
        <taxon>Bacillati</taxon>
        <taxon>Bacillota</taxon>
        <taxon>Bacilli</taxon>
        <taxon>Bacillales</taxon>
        <taxon>Bacillaceae</taxon>
        <taxon>Bacillus</taxon>
        <taxon>Bacillus cereus group</taxon>
    </lineage>
</organism>
<evidence type="ECO:0000313" key="1">
    <source>
        <dbReference type="EMBL" id="KLV18362.1"/>
    </source>
</evidence>
<reference evidence="1 2" key="1">
    <citation type="submission" date="2015-05" db="EMBL/GenBank/DDBJ databases">
        <title>Whole genome sequence and identification of bacterial endophytes from Costus igneus.</title>
        <authorList>
            <person name="Lee Y.P."/>
            <person name="Gan H.M."/>
            <person name="Eng W."/>
            <person name="Wheatley M.S."/>
            <person name="Caraballo A."/>
            <person name="Polter S."/>
            <person name="Savka M.A."/>
            <person name="Hudson A.O."/>
        </authorList>
    </citation>
    <scope>NUCLEOTIDE SEQUENCE [LARGE SCALE GENOMIC DNA]</scope>
    <source>
        <strain evidence="1 2">RIT375</strain>
    </source>
</reference>
<gene>
    <name evidence="1" type="ORF">ABW01_13360</name>
</gene>
<sequence length="195" mass="22122">MKKQVTFYLEPITVLVDVKEQHSKEQLLKEAKEQFVKDMIEAGGPEKFKYSTAEEDCMTLDQLHVGQIVGTSKGRGVVLKINKVKVNVKIENLDGIYSIHPSGLKKITGKKAKSIWETKYPPRYVELMGYQEGDTAFVLYKGKVVDVVVTSVPRSPKGKYKFQIVNGTSYFEITENKLKSVFQTRKAAEEKLNNK</sequence>
<dbReference type="RefSeq" id="WP_047956671.1">
    <property type="nucleotide sequence ID" value="NZ_LDPG01000007.1"/>
</dbReference>
<name>A0A0J1HXE6_BACAN</name>
<dbReference type="Proteomes" id="UP000035904">
    <property type="component" value="Unassembled WGS sequence"/>
</dbReference>
<protein>
    <submittedName>
        <fullName evidence="1">Uncharacterized protein</fullName>
    </submittedName>
</protein>
<dbReference type="EMBL" id="LDPG01000007">
    <property type="protein sequence ID" value="KLV18362.1"/>
    <property type="molecule type" value="Genomic_DNA"/>
</dbReference>
<proteinExistence type="predicted"/>
<comment type="caution">
    <text evidence="1">The sequence shown here is derived from an EMBL/GenBank/DDBJ whole genome shotgun (WGS) entry which is preliminary data.</text>
</comment>
<evidence type="ECO:0000313" key="2">
    <source>
        <dbReference type="Proteomes" id="UP000035904"/>
    </source>
</evidence>
<dbReference type="AlphaFoldDB" id="A0A0J1HXE6"/>
<accession>A0A0J1HXE6</accession>
<dbReference type="PATRIC" id="fig|1392.242.peg.5701"/>